<dbReference type="InterPro" id="IPR045122">
    <property type="entry name" value="Csc1-like"/>
</dbReference>
<name>A0A2T2ZZK7_9PEZI</name>
<dbReference type="EMBL" id="KZ678541">
    <property type="protein sequence ID" value="PSR80139.1"/>
    <property type="molecule type" value="Genomic_DNA"/>
</dbReference>
<evidence type="ECO:0000256" key="1">
    <source>
        <dbReference type="ARBA" id="ARBA00004141"/>
    </source>
</evidence>
<feature type="transmembrane region" description="Helical" evidence="8">
    <location>
        <begin position="675"/>
        <end position="696"/>
    </location>
</feature>
<feature type="domain" description="CSC1/OSCA1-like cytosolic" evidence="12">
    <location>
        <begin position="223"/>
        <end position="411"/>
    </location>
</feature>
<keyword evidence="4 8" id="KW-0812">Transmembrane</keyword>
<reference evidence="13 14" key="1">
    <citation type="journal article" date="2018" name="Mycol. Prog.">
        <title>Coniella lustricola, a new species from submerged detritus.</title>
        <authorList>
            <person name="Raudabaugh D.B."/>
            <person name="Iturriaga T."/>
            <person name="Carver A."/>
            <person name="Mondo S."/>
            <person name="Pangilinan J."/>
            <person name="Lipzen A."/>
            <person name="He G."/>
            <person name="Amirebrahimi M."/>
            <person name="Grigoriev I.V."/>
            <person name="Miller A.N."/>
        </authorList>
    </citation>
    <scope>NUCLEOTIDE SEQUENCE [LARGE SCALE GENOMIC DNA]</scope>
    <source>
        <strain evidence="13 14">B22-T-1</strain>
    </source>
</reference>
<feature type="domain" description="CSC1/OSCA1-like N-terminal transmembrane" evidence="11">
    <location>
        <begin position="51"/>
        <end position="200"/>
    </location>
</feature>
<dbReference type="GO" id="GO:0005227">
    <property type="term" value="F:calcium-activated cation channel activity"/>
    <property type="evidence" value="ECO:0007669"/>
    <property type="project" value="InterPro"/>
</dbReference>
<evidence type="ECO:0000259" key="10">
    <source>
        <dbReference type="Pfam" id="PF12621"/>
    </source>
</evidence>
<dbReference type="GO" id="GO:0005886">
    <property type="term" value="C:plasma membrane"/>
    <property type="evidence" value="ECO:0007669"/>
    <property type="project" value="TreeGrafter"/>
</dbReference>
<keyword evidence="3" id="KW-0813">Transport</keyword>
<keyword evidence="5 8" id="KW-1133">Transmembrane helix</keyword>
<dbReference type="Pfam" id="PF12621">
    <property type="entry name" value="PHM7_ext"/>
    <property type="match status" value="1"/>
</dbReference>
<dbReference type="OrthoDB" id="1076608at2759"/>
<evidence type="ECO:0000256" key="2">
    <source>
        <dbReference type="ARBA" id="ARBA00007779"/>
    </source>
</evidence>
<feature type="domain" description="CSC1/OSCA1-like 7TM region" evidence="9">
    <location>
        <begin position="423"/>
        <end position="694"/>
    </location>
</feature>
<evidence type="ECO:0000256" key="4">
    <source>
        <dbReference type="ARBA" id="ARBA00022692"/>
    </source>
</evidence>
<dbReference type="InterPro" id="IPR032880">
    <property type="entry name" value="CSC1/OSCA1-like_N"/>
</dbReference>
<evidence type="ECO:0000256" key="3">
    <source>
        <dbReference type="ARBA" id="ARBA00022448"/>
    </source>
</evidence>
<dbReference type="PANTHER" id="PTHR13018">
    <property type="entry name" value="PROBABLE MEMBRANE PROTEIN DUF221-RELATED"/>
    <property type="match status" value="1"/>
</dbReference>
<dbReference type="InterPro" id="IPR027815">
    <property type="entry name" value="CSC1/OSCA1-like_cyt"/>
</dbReference>
<evidence type="ECO:0000259" key="11">
    <source>
        <dbReference type="Pfam" id="PF13967"/>
    </source>
</evidence>
<dbReference type="AlphaFoldDB" id="A0A2T2ZZK7"/>
<feature type="region of interest" description="Disordered" evidence="7">
    <location>
        <begin position="738"/>
        <end position="782"/>
    </location>
</feature>
<evidence type="ECO:0000313" key="13">
    <source>
        <dbReference type="EMBL" id="PSR80139.1"/>
    </source>
</evidence>
<protein>
    <recommendedName>
        <fullName evidence="15">DUF221-domain-containing protein</fullName>
    </recommendedName>
</protein>
<dbReference type="InterPro" id="IPR022257">
    <property type="entry name" value="PHM7_ext"/>
</dbReference>
<feature type="transmembrane region" description="Helical" evidence="8">
    <location>
        <begin position="51"/>
        <end position="73"/>
    </location>
</feature>
<sequence>MSWQQVAQPLAAGWNGHAVDALAPSLIPGSAMASNGTSDDHTTSSSASLPAILAAFIPSLTSAILLLSVFVVIRKPFRRIYSPRTYIAVIPEKDRTPVSSLKRFEWLRTLRRLDDKFVLEHSSLDAYLYLRFLRTAVFICFAGVCITWPILFPVNATGGGDASELDKLGLGNVHDNKRLYAHAVVAWLFFGLILFVIARERLWLIGLRQAWYLARANASRLSSRTVLYLDPPKNVSAEDVQTAFGQEAKSQWIVTTTKPLDDAVKVRDDKVFALEDAEVSFLRHASKKITKAQAPDDAGAASREPASEVQVDSARPRQKSWYVAGDAYDVINHARKSVKEAVSKVGEKRDKYQAQQDEGKHRCAVFVEYADQPAAQRAYCSESKHRIPVPQDLTSTSRMIGVLPSEVIWKNLAMPQATRLSKKSLANVAIALLILFWSIPTSIVGTIANVNYLAGFDGLHWLNNLPKPVLGLLTGLVPPLLTSLLASYVPNIMRAVAKAAGEPTTVSAELQVQAWYYAFQVIQVFLVTALSSSATAFIPKIINEPHHVPELLADNIPSSSNFYLTYFILQGLASSVKNVMNWSDLVQYILYEMFVYKTPRDKFNQYSSLKGISWGKVYPKFTNFVIIALVYSCISPLVLGFATIGLSLFYYSYKYNLLFVVQPKMESKGKCYTRALQQILAGVYIGELCLIGLFGLRKAKGPSVLAVILFLGTIVYHVLTNRYLKPLEDHFPHDLVAQDANSSSDVDPEQQPLLSAAGTSQQQDDDDDNNPHDHSRIQGIGRRAHIPRQVLTPLAAFFEPHVYASRTEMRRFLRNTAAEMDPPPQYSDDEVRNAYQNPSFRSSAPVVWLPRDQYGLSKGEIESLAKDEIEALDAGAWVDEKGNVDFEKKDLSALPVWKKGVAY</sequence>
<feature type="region of interest" description="Disordered" evidence="7">
    <location>
        <begin position="292"/>
        <end position="315"/>
    </location>
</feature>
<evidence type="ECO:0008006" key="15">
    <source>
        <dbReference type="Google" id="ProtNLM"/>
    </source>
</evidence>
<evidence type="ECO:0000313" key="14">
    <source>
        <dbReference type="Proteomes" id="UP000241462"/>
    </source>
</evidence>
<keyword evidence="6 8" id="KW-0472">Membrane</keyword>
<feature type="domain" description="10TM putative phosphate transporter extracellular tail" evidence="10">
    <location>
        <begin position="797"/>
        <end position="889"/>
    </location>
</feature>
<feature type="transmembrane region" description="Helical" evidence="8">
    <location>
        <begin position="424"/>
        <end position="448"/>
    </location>
</feature>
<evidence type="ECO:0000256" key="7">
    <source>
        <dbReference type="SAM" id="MobiDB-lite"/>
    </source>
</evidence>
<organism evidence="13 14">
    <name type="scientific">Coniella lustricola</name>
    <dbReference type="NCBI Taxonomy" id="2025994"/>
    <lineage>
        <taxon>Eukaryota</taxon>
        <taxon>Fungi</taxon>
        <taxon>Dikarya</taxon>
        <taxon>Ascomycota</taxon>
        <taxon>Pezizomycotina</taxon>
        <taxon>Sordariomycetes</taxon>
        <taxon>Sordariomycetidae</taxon>
        <taxon>Diaporthales</taxon>
        <taxon>Schizoparmaceae</taxon>
        <taxon>Coniella</taxon>
    </lineage>
</organism>
<gene>
    <name evidence="13" type="ORF">BD289DRAFT_441297</name>
</gene>
<feature type="transmembrane region" description="Helical" evidence="8">
    <location>
        <begin position="179"/>
        <end position="198"/>
    </location>
</feature>
<evidence type="ECO:0000259" key="12">
    <source>
        <dbReference type="Pfam" id="PF14703"/>
    </source>
</evidence>
<evidence type="ECO:0000259" key="9">
    <source>
        <dbReference type="Pfam" id="PF02714"/>
    </source>
</evidence>
<dbReference type="InParanoid" id="A0A2T2ZZK7"/>
<feature type="transmembrane region" description="Helical" evidence="8">
    <location>
        <begin position="624"/>
        <end position="651"/>
    </location>
</feature>
<dbReference type="Pfam" id="PF13967">
    <property type="entry name" value="RSN1_TM"/>
    <property type="match status" value="1"/>
</dbReference>
<proteinExistence type="inferred from homology"/>
<evidence type="ECO:0000256" key="5">
    <source>
        <dbReference type="ARBA" id="ARBA00022989"/>
    </source>
</evidence>
<dbReference type="Pfam" id="PF02714">
    <property type="entry name" value="RSN1_7TM"/>
    <property type="match status" value="1"/>
</dbReference>
<evidence type="ECO:0000256" key="8">
    <source>
        <dbReference type="SAM" id="Phobius"/>
    </source>
</evidence>
<comment type="subcellular location">
    <subcellularLocation>
        <location evidence="1">Membrane</location>
        <topology evidence="1">Multi-pass membrane protein</topology>
    </subcellularLocation>
</comment>
<dbReference type="InterPro" id="IPR003864">
    <property type="entry name" value="CSC1/OSCA1-like_7TM"/>
</dbReference>
<evidence type="ECO:0000256" key="6">
    <source>
        <dbReference type="ARBA" id="ARBA00023136"/>
    </source>
</evidence>
<keyword evidence="14" id="KW-1185">Reference proteome</keyword>
<dbReference type="Proteomes" id="UP000241462">
    <property type="component" value="Unassembled WGS sequence"/>
</dbReference>
<comment type="similarity">
    <text evidence="2">Belongs to the CSC1 (TC 1.A.17) family.</text>
</comment>
<dbReference type="Pfam" id="PF14703">
    <property type="entry name" value="PHM7_cyt"/>
    <property type="match status" value="1"/>
</dbReference>
<feature type="transmembrane region" description="Helical" evidence="8">
    <location>
        <begin position="468"/>
        <end position="489"/>
    </location>
</feature>
<accession>A0A2T2ZZK7</accession>
<dbReference type="PANTHER" id="PTHR13018:SF26">
    <property type="entry name" value="DOMAIN PROTEIN, PUTATIVE (AFU_ORTHOLOGUE AFUA_5G10920)-RELATED"/>
    <property type="match status" value="1"/>
</dbReference>
<feature type="transmembrane region" description="Helical" evidence="8">
    <location>
        <begin position="132"/>
        <end position="151"/>
    </location>
</feature>
<feature type="transmembrane region" description="Helical" evidence="8">
    <location>
        <begin position="703"/>
        <end position="719"/>
    </location>
</feature>